<comment type="caution">
    <text evidence="1">The sequence shown here is derived from an EMBL/GenBank/DDBJ whole genome shotgun (WGS) entry which is preliminary data.</text>
</comment>
<gene>
    <name evidence="1" type="ORF">ATO67_15200</name>
</gene>
<dbReference type="Proteomes" id="UP000070498">
    <property type="component" value="Unassembled WGS sequence"/>
</dbReference>
<dbReference type="Gene3D" id="3.30.1360.120">
    <property type="entry name" value="Probable tRNA modification gtpase trme, domain 1"/>
    <property type="match status" value="1"/>
</dbReference>
<dbReference type="AlphaFoldDB" id="A0A135NXI2"/>
<keyword evidence="2" id="KW-1185">Reference proteome</keyword>
<reference evidence="1 2" key="1">
    <citation type="submission" date="2015-11" db="EMBL/GenBank/DDBJ databases">
        <title>Draft genome sequence of Agrobacterium sp. R89-1.</title>
        <authorList>
            <person name="Zahradnik J."/>
            <person name="Kyslikova E."/>
            <person name="Palyzova A."/>
            <person name="Kyslik P."/>
        </authorList>
    </citation>
    <scope>NUCLEOTIDE SEQUENCE [LARGE SCALE GENOMIC DNA]</scope>
    <source>
        <strain evidence="1 2">R89-1</strain>
    </source>
</reference>
<name>A0A135NXI2_9HYPH</name>
<dbReference type="InterPro" id="IPR006280">
    <property type="entry name" value="SoxG_het"/>
</dbReference>
<dbReference type="InterPro" id="IPR027266">
    <property type="entry name" value="TrmE/GcvT-like"/>
</dbReference>
<dbReference type="EMBL" id="LNUW01000039">
    <property type="protein sequence ID" value="KXG83877.1"/>
    <property type="molecule type" value="Genomic_DNA"/>
</dbReference>
<dbReference type="OrthoDB" id="9814782at2"/>
<dbReference type="GO" id="GO:1901053">
    <property type="term" value="P:sarcosine catabolic process"/>
    <property type="evidence" value="ECO:0007669"/>
    <property type="project" value="InterPro"/>
</dbReference>
<evidence type="ECO:0000313" key="1">
    <source>
        <dbReference type="EMBL" id="KXG83877.1"/>
    </source>
</evidence>
<dbReference type="STRING" id="2052828.ATO67_15200"/>
<dbReference type="NCBIfam" id="TIGR01375">
    <property type="entry name" value="soxG"/>
    <property type="match status" value="1"/>
</dbReference>
<dbReference type="RefSeq" id="WP_067650952.1">
    <property type="nucleotide sequence ID" value="NZ_KQ961031.1"/>
</dbReference>
<dbReference type="GO" id="GO:0008115">
    <property type="term" value="F:sarcosine oxidase activity"/>
    <property type="evidence" value="ECO:0007669"/>
    <property type="project" value="InterPro"/>
</dbReference>
<proteinExistence type="predicted"/>
<protein>
    <submittedName>
        <fullName evidence="1">Sarcosine oxidase subunit gamma</fullName>
    </submittedName>
</protein>
<evidence type="ECO:0000313" key="2">
    <source>
        <dbReference type="Proteomes" id="UP000070498"/>
    </source>
</evidence>
<dbReference type="InterPro" id="IPR007375">
    <property type="entry name" value="SoxG"/>
</dbReference>
<dbReference type="Pfam" id="PF04268">
    <property type="entry name" value="SoxG"/>
    <property type="match status" value="1"/>
</dbReference>
<accession>A0A135NXI2</accession>
<organism evidence="1 2">
    <name type="scientific">Agrobacterium bohemicum</name>
    <dbReference type="NCBI Taxonomy" id="2052828"/>
    <lineage>
        <taxon>Bacteria</taxon>
        <taxon>Pseudomonadati</taxon>
        <taxon>Pseudomonadota</taxon>
        <taxon>Alphaproteobacteria</taxon>
        <taxon>Hyphomicrobiales</taxon>
        <taxon>Rhizobiaceae</taxon>
        <taxon>Rhizobium/Agrobacterium group</taxon>
        <taxon>Agrobacterium</taxon>
    </lineage>
</organism>
<sequence length="187" mass="19522">MADIAMANRTLVLEGARAGSATVSIKMAAPAYRLALRAKADAVSELSQALDISMPQAPKTSTTSALRAALWLGPDEWLVIDQGESNLLDACATVSAPHSATDVSHRNTAITVSGEGAEATLNAGCPQDLSLGVFPVGACSRTVLGKAEVVILRVAEDTFRVECWRSFADYVFGLLEEGARDAGASQD</sequence>
<dbReference type="Gene3D" id="3.30.70.1520">
    <property type="entry name" value="Heterotetrameric sarcosine oxidase"/>
    <property type="match status" value="1"/>
</dbReference>
<dbReference type="SUPFAM" id="SSF103025">
    <property type="entry name" value="Folate-binding domain"/>
    <property type="match status" value="1"/>
</dbReference>